<gene>
    <name evidence="2" type="ORF">FIA58_004325</name>
</gene>
<evidence type="ECO:0000256" key="1">
    <source>
        <dbReference type="SAM" id="SignalP"/>
    </source>
</evidence>
<feature type="chain" id="PRO_5045224375" description="DUF3887 domain-containing protein" evidence="1">
    <location>
        <begin position="23"/>
        <end position="185"/>
    </location>
</feature>
<organism evidence="2 3">
    <name type="scientific">Flavobacterium jejuense</name>
    <dbReference type="NCBI Taxonomy" id="1544455"/>
    <lineage>
        <taxon>Bacteria</taxon>
        <taxon>Pseudomonadati</taxon>
        <taxon>Bacteroidota</taxon>
        <taxon>Flavobacteriia</taxon>
        <taxon>Flavobacteriales</taxon>
        <taxon>Flavobacteriaceae</taxon>
        <taxon>Flavobacterium</taxon>
    </lineage>
</organism>
<feature type="signal peptide" evidence="1">
    <location>
        <begin position="1"/>
        <end position="22"/>
    </location>
</feature>
<dbReference type="EMBL" id="VEVQ02000002">
    <property type="protein sequence ID" value="NHN24896.1"/>
    <property type="molecule type" value="Genomic_DNA"/>
</dbReference>
<name>A0ABX0IRZ6_9FLAO</name>
<evidence type="ECO:0000313" key="2">
    <source>
        <dbReference type="EMBL" id="NHN24896.1"/>
    </source>
</evidence>
<keyword evidence="3" id="KW-1185">Reference proteome</keyword>
<accession>A0ABX0IRZ6</accession>
<reference evidence="2 3" key="2">
    <citation type="submission" date="2019-05" db="EMBL/GenBank/DDBJ databases">
        <authorList>
            <person name="Lianzixin W."/>
        </authorList>
    </citation>
    <scope>NUCLEOTIDE SEQUENCE [LARGE SCALE GENOMIC DNA]</scope>
    <source>
        <strain evidence="2 3">EC11</strain>
    </source>
</reference>
<keyword evidence="1" id="KW-0732">Signal</keyword>
<evidence type="ECO:0008006" key="4">
    <source>
        <dbReference type="Google" id="ProtNLM"/>
    </source>
</evidence>
<dbReference type="Proteomes" id="UP000817854">
    <property type="component" value="Unassembled WGS sequence"/>
</dbReference>
<reference evidence="3" key="1">
    <citation type="submission" date="2019-05" db="EMBL/GenBank/DDBJ databases">
        <title>Flavobacterium profundi sp. nov., isolated from a deep-sea seamount.</title>
        <authorList>
            <person name="Zhang D.-C."/>
        </authorList>
    </citation>
    <scope>NUCLEOTIDE SEQUENCE [LARGE SCALE GENOMIC DNA]</scope>
    <source>
        <strain evidence="3">EC11</strain>
    </source>
</reference>
<reference evidence="2 3" key="3">
    <citation type="submission" date="2020-02" db="EMBL/GenBank/DDBJ databases">
        <title>Flavobacterium profundi sp. nov., isolated from a deep-sea seamount.</title>
        <authorList>
            <person name="Zhang D.-C."/>
        </authorList>
    </citation>
    <scope>NUCLEOTIDE SEQUENCE [LARGE SCALE GENOMIC DNA]</scope>
    <source>
        <strain evidence="2 3">EC11</strain>
    </source>
</reference>
<evidence type="ECO:0000313" key="3">
    <source>
        <dbReference type="Proteomes" id="UP000817854"/>
    </source>
</evidence>
<comment type="caution">
    <text evidence="2">The sequence shown here is derived from an EMBL/GenBank/DDBJ whole genome shotgun (WGS) entry which is preliminary data.</text>
</comment>
<proteinExistence type="predicted"/>
<sequence length="185" mass="21671">MKKSLYILIFFPFFLISQNASQNKETVSEKTTKLSVIERQFSKPVVLAYQNQAINTIKDFYNYINLYKEVERSLALEKEIDQSIENLFLNTAITLKNVFKDADKTIPLNEFLTKCKAQSVSILVSDFQENNTVSDTFFTFQYKMNVTVDNKTTNYIVNQKVYFFPSEKQFGKQNKQVWQLKLGEM</sequence>
<protein>
    <recommendedName>
        <fullName evidence="4">DUF3887 domain-containing protein</fullName>
    </recommendedName>
</protein>
<dbReference type="RefSeq" id="WP_140960429.1">
    <property type="nucleotide sequence ID" value="NZ_VEVQ02000002.1"/>
</dbReference>